<dbReference type="OrthoDB" id="9804707at2"/>
<evidence type="ECO:0000256" key="6">
    <source>
        <dbReference type="ARBA" id="ARBA00012102"/>
    </source>
</evidence>
<proteinExistence type="inferred from homology"/>
<dbReference type="HAMAP" id="MF_01274">
    <property type="entry name" value="Pantothen_kinase_3"/>
    <property type="match status" value="1"/>
</dbReference>
<comment type="subcellular location">
    <subcellularLocation>
        <location evidence="3 16">Cytoplasm</location>
    </subcellularLocation>
</comment>
<dbReference type="AlphaFoldDB" id="A0A518DIU6"/>
<feature type="binding site" evidence="16">
    <location>
        <position position="129"/>
    </location>
    <ligand>
        <name>K(+)</name>
        <dbReference type="ChEBI" id="CHEBI:29103"/>
    </ligand>
</feature>
<feature type="binding site" evidence="16">
    <location>
        <position position="187"/>
    </location>
    <ligand>
        <name>substrate</name>
    </ligand>
</feature>
<keyword evidence="7 16" id="KW-0963">Cytoplasm</keyword>
<dbReference type="InterPro" id="IPR004619">
    <property type="entry name" value="Type_III_PanK"/>
</dbReference>
<organism evidence="17 18">
    <name type="scientific">Pirellulimonas nuda</name>
    <dbReference type="NCBI Taxonomy" id="2528009"/>
    <lineage>
        <taxon>Bacteria</taxon>
        <taxon>Pseudomonadati</taxon>
        <taxon>Planctomycetota</taxon>
        <taxon>Planctomycetia</taxon>
        <taxon>Pirellulales</taxon>
        <taxon>Lacipirellulaceae</taxon>
        <taxon>Pirellulimonas</taxon>
    </lineage>
</organism>
<evidence type="ECO:0000256" key="1">
    <source>
        <dbReference type="ARBA" id="ARBA00001206"/>
    </source>
</evidence>
<sequence length="261" mass="26676">MIAVDVGNSRVKLGRFEGAAEGPLPEPGCVAWWRAGEGAAAFEQVFGPEGPLRVALAAVNTAAAAAFIEQARAWADGRGRAISLQQIENRDVPIENRTDAPEKVGIDRLLAAAAANQQRRPGVGAIVVDLGTAITVDLVSPDGAFEGGAILPGIALAARALAAGTDRLPDTPFDELSGAPDAVGRNTQDAIGAGLFWGAVGAIREVIARQRDRLVAPPQVLLTGGAAPSVARLIGGPDYAVRYVPHLVLAGIAITVGGPGR</sequence>
<dbReference type="PANTHER" id="PTHR34265">
    <property type="entry name" value="TYPE III PANTOTHENATE KINASE"/>
    <property type="match status" value="1"/>
</dbReference>
<evidence type="ECO:0000256" key="13">
    <source>
        <dbReference type="ARBA" id="ARBA00022993"/>
    </source>
</evidence>
<dbReference type="GO" id="GO:0015937">
    <property type="term" value="P:coenzyme A biosynthetic process"/>
    <property type="evidence" value="ECO:0007669"/>
    <property type="project" value="UniProtKB-UniRule"/>
</dbReference>
<feature type="binding site" evidence="16">
    <location>
        <position position="132"/>
    </location>
    <ligand>
        <name>ATP</name>
        <dbReference type="ChEBI" id="CHEBI:30616"/>
    </ligand>
</feature>
<evidence type="ECO:0000313" key="17">
    <source>
        <dbReference type="EMBL" id="QDU91403.1"/>
    </source>
</evidence>
<gene>
    <name evidence="16 17" type="primary">coaX</name>
    <name evidence="17" type="ORF">Pla175_48260</name>
</gene>
<dbReference type="SUPFAM" id="SSF53067">
    <property type="entry name" value="Actin-like ATPase domain"/>
    <property type="match status" value="2"/>
</dbReference>
<evidence type="ECO:0000256" key="3">
    <source>
        <dbReference type="ARBA" id="ARBA00004496"/>
    </source>
</evidence>
<evidence type="ECO:0000256" key="4">
    <source>
        <dbReference type="ARBA" id="ARBA00005225"/>
    </source>
</evidence>
<evidence type="ECO:0000256" key="7">
    <source>
        <dbReference type="ARBA" id="ARBA00022490"/>
    </source>
</evidence>
<reference evidence="17 18" key="1">
    <citation type="submission" date="2019-02" db="EMBL/GenBank/DDBJ databases">
        <title>Deep-cultivation of Planctomycetes and their phenomic and genomic characterization uncovers novel biology.</title>
        <authorList>
            <person name="Wiegand S."/>
            <person name="Jogler M."/>
            <person name="Boedeker C."/>
            <person name="Pinto D."/>
            <person name="Vollmers J."/>
            <person name="Rivas-Marin E."/>
            <person name="Kohn T."/>
            <person name="Peeters S.H."/>
            <person name="Heuer A."/>
            <person name="Rast P."/>
            <person name="Oberbeckmann S."/>
            <person name="Bunk B."/>
            <person name="Jeske O."/>
            <person name="Meyerdierks A."/>
            <person name="Storesund J.E."/>
            <person name="Kallscheuer N."/>
            <person name="Luecker S."/>
            <person name="Lage O.M."/>
            <person name="Pohl T."/>
            <person name="Merkel B.J."/>
            <person name="Hornburger P."/>
            <person name="Mueller R.-W."/>
            <person name="Bruemmer F."/>
            <person name="Labrenz M."/>
            <person name="Spormann A.M."/>
            <person name="Op den Camp H."/>
            <person name="Overmann J."/>
            <person name="Amann R."/>
            <person name="Jetten M.S.M."/>
            <person name="Mascher T."/>
            <person name="Medema M.H."/>
            <person name="Devos D.P."/>
            <person name="Kaster A.-K."/>
            <person name="Ovreas L."/>
            <person name="Rohde M."/>
            <person name="Galperin M.Y."/>
            <person name="Jogler C."/>
        </authorList>
    </citation>
    <scope>NUCLEOTIDE SEQUENCE [LARGE SCALE GENOMIC DNA]</scope>
    <source>
        <strain evidence="17 18">Pla175</strain>
    </source>
</reference>
<evidence type="ECO:0000256" key="10">
    <source>
        <dbReference type="ARBA" id="ARBA00022777"/>
    </source>
</evidence>
<dbReference type="GO" id="GO:0005524">
    <property type="term" value="F:ATP binding"/>
    <property type="evidence" value="ECO:0007669"/>
    <property type="project" value="UniProtKB-UniRule"/>
</dbReference>
<evidence type="ECO:0000256" key="11">
    <source>
        <dbReference type="ARBA" id="ARBA00022840"/>
    </source>
</evidence>
<dbReference type="GO" id="GO:0046872">
    <property type="term" value="F:metal ion binding"/>
    <property type="evidence" value="ECO:0007669"/>
    <property type="project" value="UniProtKB-KW"/>
</dbReference>
<dbReference type="Proteomes" id="UP000317429">
    <property type="component" value="Chromosome"/>
</dbReference>
<keyword evidence="10 16" id="KW-0418">Kinase</keyword>
<keyword evidence="13 16" id="KW-0173">Coenzyme A biosynthesis</keyword>
<evidence type="ECO:0000256" key="2">
    <source>
        <dbReference type="ARBA" id="ARBA00001958"/>
    </source>
</evidence>
<comment type="catalytic activity">
    <reaction evidence="1 16">
        <text>(R)-pantothenate + ATP = (R)-4'-phosphopantothenate + ADP + H(+)</text>
        <dbReference type="Rhea" id="RHEA:16373"/>
        <dbReference type="ChEBI" id="CHEBI:10986"/>
        <dbReference type="ChEBI" id="CHEBI:15378"/>
        <dbReference type="ChEBI" id="CHEBI:29032"/>
        <dbReference type="ChEBI" id="CHEBI:30616"/>
        <dbReference type="ChEBI" id="CHEBI:456216"/>
        <dbReference type="EC" id="2.7.1.33"/>
    </reaction>
</comment>
<dbReference type="PANTHER" id="PTHR34265:SF1">
    <property type="entry name" value="TYPE III PANTOTHENATE KINASE"/>
    <property type="match status" value="1"/>
</dbReference>
<keyword evidence="11 16" id="KW-0067">ATP-binding</keyword>
<dbReference type="Gene3D" id="3.30.420.40">
    <property type="match status" value="2"/>
</dbReference>
<evidence type="ECO:0000256" key="9">
    <source>
        <dbReference type="ARBA" id="ARBA00022741"/>
    </source>
</evidence>
<evidence type="ECO:0000256" key="5">
    <source>
        <dbReference type="ARBA" id="ARBA00011738"/>
    </source>
</evidence>
<feature type="binding site" evidence="16">
    <location>
        <begin position="105"/>
        <end position="108"/>
    </location>
    <ligand>
        <name>substrate</name>
    </ligand>
</feature>
<evidence type="ECO:0000256" key="16">
    <source>
        <dbReference type="HAMAP-Rule" id="MF_01274"/>
    </source>
</evidence>
<dbReference type="Pfam" id="PF03309">
    <property type="entry name" value="Pan_kinase"/>
    <property type="match status" value="1"/>
</dbReference>
<evidence type="ECO:0000256" key="15">
    <source>
        <dbReference type="ARBA" id="ARBA00040883"/>
    </source>
</evidence>
<protein>
    <recommendedName>
        <fullName evidence="15 16">Type III pantothenate kinase</fullName>
        <ecNumber evidence="6 16">2.7.1.33</ecNumber>
    </recommendedName>
    <alternativeName>
        <fullName evidence="16">PanK-III</fullName>
    </alternativeName>
    <alternativeName>
        <fullName evidence="16">Pantothenic acid kinase</fullName>
    </alternativeName>
</protein>
<dbReference type="KEGG" id="pnd:Pla175_48260"/>
<dbReference type="GO" id="GO:0004594">
    <property type="term" value="F:pantothenate kinase activity"/>
    <property type="evidence" value="ECO:0007669"/>
    <property type="project" value="UniProtKB-UniRule"/>
</dbReference>
<comment type="similarity">
    <text evidence="14 16">Belongs to the type III pantothenate kinase family.</text>
</comment>
<evidence type="ECO:0000256" key="8">
    <source>
        <dbReference type="ARBA" id="ARBA00022679"/>
    </source>
</evidence>
<dbReference type="EC" id="2.7.1.33" evidence="6 16"/>
<dbReference type="NCBIfam" id="TIGR00671">
    <property type="entry name" value="baf"/>
    <property type="match status" value="1"/>
</dbReference>
<dbReference type="RefSeq" id="WP_145291475.1">
    <property type="nucleotide sequence ID" value="NZ_CP036291.1"/>
</dbReference>
<keyword evidence="16" id="KW-0479">Metal-binding</keyword>
<name>A0A518DIU6_9BACT</name>
<comment type="function">
    <text evidence="16">Catalyzes the phosphorylation of pantothenate (Pan), the first step in CoA biosynthesis.</text>
</comment>
<dbReference type="GO" id="GO:0005737">
    <property type="term" value="C:cytoplasm"/>
    <property type="evidence" value="ECO:0007669"/>
    <property type="project" value="UniProtKB-SubCell"/>
</dbReference>
<dbReference type="UniPathway" id="UPA00241">
    <property type="reaction ID" value="UER00352"/>
</dbReference>
<comment type="cofactor">
    <cofactor evidence="16">
        <name>NH4(+)</name>
        <dbReference type="ChEBI" id="CHEBI:28938"/>
    </cofactor>
    <cofactor evidence="16">
        <name>K(+)</name>
        <dbReference type="ChEBI" id="CHEBI:29103"/>
    </cofactor>
    <text evidence="16">A monovalent cation. Ammonium or potassium.</text>
</comment>
<keyword evidence="8 16" id="KW-0808">Transferase</keyword>
<evidence type="ECO:0000256" key="14">
    <source>
        <dbReference type="ARBA" id="ARBA00038036"/>
    </source>
</evidence>
<dbReference type="CDD" id="cd24015">
    <property type="entry name" value="ASKHA_NBD_PanK-III"/>
    <property type="match status" value="1"/>
</dbReference>
<accession>A0A518DIU6</accession>
<comment type="cofactor">
    <cofactor evidence="2">
        <name>K(+)</name>
        <dbReference type="ChEBI" id="CHEBI:29103"/>
    </cofactor>
</comment>
<keyword evidence="9 16" id="KW-0547">Nucleotide-binding</keyword>
<comment type="caution">
    <text evidence="16">Lacks conserved residue(s) required for the propagation of feature annotation.</text>
</comment>
<dbReference type="EMBL" id="CP036291">
    <property type="protein sequence ID" value="QDU91403.1"/>
    <property type="molecule type" value="Genomic_DNA"/>
</dbReference>
<keyword evidence="18" id="KW-1185">Reference proteome</keyword>
<feature type="active site" description="Proton acceptor" evidence="16">
    <location>
        <position position="107"/>
    </location>
</feature>
<dbReference type="InterPro" id="IPR043129">
    <property type="entry name" value="ATPase_NBD"/>
</dbReference>
<comment type="pathway">
    <text evidence="4 16">Cofactor biosynthesis; coenzyme A biosynthesis; CoA from (R)-pantothenate: step 1/5.</text>
</comment>
<evidence type="ECO:0000313" key="18">
    <source>
        <dbReference type="Proteomes" id="UP000317429"/>
    </source>
</evidence>
<evidence type="ECO:0000256" key="12">
    <source>
        <dbReference type="ARBA" id="ARBA00022958"/>
    </source>
</evidence>
<keyword evidence="12 16" id="KW-0630">Potassium</keyword>
<comment type="subunit">
    <text evidence="5 16">Homodimer.</text>
</comment>
<feature type="binding site" evidence="16">
    <location>
        <begin position="5"/>
        <end position="12"/>
    </location>
    <ligand>
        <name>ATP</name>
        <dbReference type="ChEBI" id="CHEBI:30616"/>
    </ligand>
</feature>